<protein>
    <recommendedName>
        <fullName evidence="1">TXNDC11 thioredoxin-like domain-containing protein</fullName>
    </recommendedName>
</protein>
<sequence length="157" mass="17405">ILRKLPDFCNPSHVFHVCSLFSSPASQPGVVGYFQFNSSPQPPGYITYLSSALQALKRDFRGAVRFGVVTSRQVAESISVRDDQTVYLHRHFNSSLVSQHTHTPLSTDTSAPHWSVNTHTPLSTDTLATHWSVNTHTPLSTDTSTPYWSVNTHTPLS</sequence>
<dbReference type="PANTHER" id="PTHR46497">
    <property type="entry name" value="THIOREDOXIN DOMAIN-CONTAINING PROTEIN 11"/>
    <property type="match status" value="1"/>
</dbReference>
<dbReference type="Proteomes" id="UP000314982">
    <property type="component" value="Unassembled WGS sequence"/>
</dbReference>
<evidence type="ECO:0000259" key="1">
    <source>
        <dbReference type="Pfam" id="PF26234"/>
    </source>
</evidence>
<dbReference type="Ensembl" id="ENSHHUT00000035834.1">
    <property type="protein sequence ID" value="ENSHHUP00000034453.1"/>
    <property type="gene ID" value="ENSHHUG00000021713.1"/>
</dbReference>
<dbReference type="STRING" id="62062.ENSHHUP00000034453"/>
<accession>A0A4W5M9A2</accession>
<proteinExistence type="predicted"/>
<reference evidence="3" key="1">
    <citation type="submission" date="2018-06" db="EMBL/GenBank/DDBJ databases">
        <title>Genome assembly of Danube salmon.</title>
        <authorList>
            <person name="Macqueen D.J."/>
            <person name="Gundappa M.K."/>
        </authorList>
    </citation>
    <scope>NUCLEOTIDE SEQUENCE [LARGE SCALE GENOMIC DNA]</scope>
</reference>
<reference evidence="2" key="3">
    <citation type="submission" date="2025-09" db="UniProtKB">
        <authorList>
            <consortium name="Ensembl"/>
        </authorList>
    </citation>
    <scope>IDENTIFICATION</scope>
</reference>
<evidence type="ECO:0000313" key="2">
    <source>
        <dbReference type="Ensembl" id="ENSHHUP00000034453.1"/>
    </source>
</evidence>
<dbReference type="AlphaFoldDB" id="A0A4W5M9A2"/>
<dbReference type="PANTHER" id="PTHR46497:SF1">
    <property type="entry name" value="THIOREDOXIN DOMAIN-CONTAINING PROTEIN 11"/>
    <property type="match status" value="1"/>
</dbReference>
<dbReference type="InterPro" id="IPR052792">
    <property type="entry name" value="Thioredoxin_dom-contain_11"/>
</dbReference>
<dbReference type="Pfam" id="PF26234">
    <property type="entry name" value="TXNDC11_2nd"/>
    <property type="match status" value="1"/>
</dbReference>
<evidence type="ECO:0000313" key="3">
    <source>
        <dbReference type="Proteomes" id="UP000314982"/>
    </source>
</evidence>
<reference evidence="2" key="2">
    <citation type="submission" date="2025-08" db="UniProtKB">
        <authorList>
            <consortium name="Ensembl"/>
        </authorList>
    </citation>
    <scope>IDENTIFICATION</scope>
</reference>
<feature type="domain" description="TXNDC11 thioredoxin-like" evidence="1">
    <location>
        <begin position="59"/>
        <end position="98"/>
    </location>
</feature>
<keyword evidence="3" id="KW-1185">Reference proteome</keyword>
<dbReference type="InterPro" id="IPR058777">
    <property type="entry name" value="TXNDC11_thioredoxin"/>
</dbReference>
<organism evidence="2 3">
    <name type="scientific">Hucho hucho</name>
    <name type="common">huchen</name>
    <dbReference type="NCBI Taxonomy" id="62062"/>
    <lineage>
        <taxon>Eukaryota</taxon>
        <taxon>Metazoa</taxon>
        <taxon>Chordata</taxon>
        <taxon>Craniata</taxon>
        <taxon>Vertebrata</taxon>
        <taxon>Euteleostomi</taxon>
        <taxon>Actinopterygii</taxon>
        <taxon>Neopterygii</taxon>
        <taxon>Teleostei</taxon>
        <taxon>Protacanthopterygii</taxon>
        <taxon>Salmoniformes</taxon>
        <taxon>Salmonidae</taxon>
        <taxon>Salmoninae</taxon>
        <taxon>Hucho</taxon>
    </lineage>
</organism>
<name>A0A4W5M9A2_9TELE</name>